<keyword evidence="4" id="KW-1185">Reference proteome</keyword>
<dbReference type="EMBL" id="LC119061">
    <property type="protein sequence ID" value="BAV31384.1"/>
    <property type="molecule type" value="Genomic_DNA"/>
</dbReference>
<feature type="chain" id="PRO_5010827258" evidence="1">
    <location>
        <begin position="34"/>
        <end position="196"/>
    </location>
</feature>
<name>B8BBU3_ORYSI</name>
<evidence type="ECO:0000313" key="3">
    <source>
        <dbReference type="EMBL" id="EEC83767.1"/>
    </source>
</evidence>
<dbReference type="HOGENOM" id="CLU_1392231_0_0_1"/>
<gene>
    <name evidence="3" type="ORF">OsI_29661</name>
</gene>
<dbReference type="AlphaFoldDB" id="B8BBU3"/>
<reference evidence="3" key="2">
    <citation type="submission" date="2006-09" db="EMBL/GenBank/DDBJ databases">
        <title>Improved gene annotation of the rice (Oryza sativa) genomes.</title>
        <authorList>
            <person name="Wang J."/>
            <person name="Li R."/>
            <person name="Fan W."/>
            <person name="Huang Q."/>
            <person name="Zhang J."/>
            <person name="Zhou Y."/>
            <person name="Hu Y."/>
            <person name="Zi S."/>
            <person name="Li J."/>
            <person name="Ni P."/>
            <person name="Zheng H."/>
            <person name="Zhang Y."/>
            <person name="Zhao M."/>
            <person name="Hao Q."/>
            <person name="McDermott J."/>
            <person name="Samudrala R."/>
            <person name="Kristiansen K."/>
            <person name="Wong G.K.-S."/>
        </authorList>
    </citation>
    <scope>NUCLEOTIDE SEQUENCE</scope>
</reference>
<reference evidence="3 4" key="1">
    <citation type="journal article" date="2005" name="PLoS Biol.">
        <title>The genomes of Oryza sativa: a history of duplications.</title>
        <authorList>
            <person name="Yu J."/>
            <person name="Wang J."/>
            <person name="Lin W."/>
            <person name="Li S."/>
            <person name="Li H."/>
            <person name="Zhou J."/>
            <person name="Ni P."/>
            <person name="Dong W."/>
            <person name="Hu S."/>
            <person name="Zeng C."/>
            <person name="Zhang J."/>
            <person name="Zhang Y."/>
            <person name="Li R."/>
            <person name="Xu Z."/>
            <person name="Li S."/>
            <person name="Li X."/>
            <person name="Zheng H."/>
            <person name="Cong L."/>
            <person name="Lin L."/>
            <person name="Yin J."/>
            <person name="Geng J."/>
            <person name="Li G."/>
            <person name="Shi J."/>
            <person name="Liu J."/>
            <person name="Lv H."/>
            <person name="Li J."/>
            <person name="Wang J."/>
            <person name="Deng Y."/>
            <person name="Ran L."/>
            <person name="Shi X."/>
            <person name="Wang X."/>
            <person name="Wu Q."/>
            <person name="Li C."/>
            <person name="Ren X."/>
            <person name="Wang J."/>
            <person name="Wang X."/>
            <person name="Li D."/>
            <person name="Liu D."/>
            <person name="Zhang X."/>
            <person name="Ji Z."/>
            <person name="Zhao W."/>
            <person name="Sun Y."/>
            <person name="Zhang Z."/>
            <person name="Bao J."/>
            <person name="Han Y."/>
            <person name="Dong L."/>
            <person name="Ji J."/>
            <person name="Chen P."/>
            <person name="Wu S."/>
            <person name="Liu J."/>
            <person name="Xiao Y."/>
            <person name="Bu D."/>
            <person name="Tan J."/>
            <person name="Yang L."/>
            <person name="Ye C."/>
            <person name="Zhang J."/>
            <person name="Xu J."/>
            <person name="Zhou Y."/>
            <person name="Yu Y."/>
            <person name="Zhang B."/>
            <person name="Zhuang S."/>
            <person name="Wei H."/>
            <person name="Liu B."/>
            <person name="Lei M."/>
            <person name="Yu H."/>
            <person name="Li Y."/>
            <person name="Xu H."/>
            <person name="Wei S."/>
            <person name="He X."/>
            <person name="Fang L."/>
            <person name="Zhang Z."/>
            <person name="Zhang Y."/>
            <person name="Huang X."/>
            <person name="Su Z."/>
            <person name="Tong W."/>
            <person name="Li J."/>
            <person name="Tong Z."/>
            <person name="Li S."/>
            <person name="Ye J."/>
            <person name="Wang L."/>
            <person name="Fang L."/>
            <person name="Lei T."/>
            <person name="Chen C."/>
            <person name="Chen H."/>
            <person name="Xu Z."/>
            <person name="Li H."/>
            <person name="Huang H."/>
            <person name="Zhang F."/>
            <person name="Xu H."/>
            <person name="Li N."/>
            <person name="Zhao C."/>
            <person name="Li S."/>
            <person name="Dong L."/>
            <person name="Huang Y."/>
            <person name="Li L."/>
            <person name="Xi Y."/>
            <person name="Qi Q."/>
            <person name="Li W."/>
            <person name="Zhang B."/>
            <person name="Hu W."/>
            <person name="Zhang Y."/>
            <person name="Tian X."/>
            <person name="Jiao Y."/>
            <person name="Liang X."/>
            <person name="Jin J."/>
            <person name="Gao L."/>
            <person name="Zheng W."/>
            <person name="Hao B."/>
            <person name="Liu S."/>
            <person name="Wang W."/>
            <person name="Yuan L."/>
            <person name="Cao M."/>
            <person name="McDermott J."/>
            <person name="Samudrala R."/>
            <person name="Wang J."/>
            <person name="Wong G.K."/>
            <person name="Yang H."/>
        </authorList>
    </citation>
    <scope>NUCLEOTIDE SEQUENCE [LARGE SCALE GENOMIC DNA]</scope>
    <source>
        <strain evidence="4">cv. 93-11</strain>
    </source>
</reference>
<dbReference type="Proteomes" id="UP000007015">
    <property type="component" value="Chromosome 8"/>
</dbReference>
<organism evidence="3 4">
    <name type="scientific">Oryza sativa subsp. indica</name>
    <name type="common">Rice</name>
    <dbReference type="NCBI Taxonomy" id="39946"/>
    <lineage>
        <taxon>Eukaryota</taxon>
        <taxon>Viridiplantae</taxon>
        <taxon>Streptophyta</taxon>
        <taxon>Embryophyta</taxon>
        <taxon>Tracheophyta</taxon>
        <taxon>Spermatophyta</taxon>
        <taxon>Magnoliopsida</taxon>
        <taxon>Liliopsida</taxon>
        <taxon>Poales</taxon>
        <taxon>Poaceae</taxon>
        <taxon>BOP clade</taxon>
        <taxon>Oryzoideae</taxon>
        <taxon>Oryzeae</taxon>
        <taxon>Oryzinae</taxon>
        <taxon>Oryza</taxon>
        <taxon>Oryza sativa</taxon>
    </lineage>
</organism>
<reference evidence="2" key="4">
    <citation type="journal article" date="2016" name="Proc. Natl. Acad. Sci. U.S.A.">
        <title>Loss of function at RAE2, a previously unidentified EPFL, is required for awnlessness in cultivated Asian rice.</title>
        <authorList>
            <person name="Bessho-Uehara K."/>
            <person name="Wang D.R."/>
            <person name="Furuta T."/>
            <person name="Minami A."/>
            <person name="Nagai K."/>
            <person name="Gamuyao R."/>
            <person name="Asano K."/>
            <person name="Angeles-Shim R.B."/>
            <person name="Shimizu Y."/>
            <person name="Ayano M."/>
            <person name="Komeda N."/>
            <person name="Doi K."/>
            <person name="Miura K."/>
            <person name="Toda Y."/>
            <person name="Kinoshita T."/>
            <person name="Okuda S."/>
            <person name="Higashiyama T."/>
            <person name="Nomoto M."/>
            <person name="Tada Y."/>
            <person name="Shinohara H."/>
            <person name="Matsubayashi Y."/>
            <person name="Greenberg A."/>
            <person name="Wu J."/>
            <person name="Yasui H."/>
            <person name="Yoshimura A."/>
            <person name="Mori H."/>
            <person name="Mccouch S.R."/>
            <person name="Ashikari M."/>
        </authorList>
    </citation>
    <scope>NUCLEOTIDE SEQUENCE</scope>
    <source>
        <strain evidence="2">NSFTV207</strain>
    </source>
</reference>
<dbReference type="EMBL" id="CM000133">
    <property type="protein sequence ID" value="EEC83767.1"/>
    <property type="molecule type" value="Genomic_DNA"/>
</dbReference>
<keyword evidence="1" id="KW-0732">Signal</keyword>
<evidence type="ECO:0000313" key="4">
    <source>
        <dbReference type="Proteomes" id="UP000007015"/>
    </source>
</evidence>
<evidence type="ECO:0000256" key="1">
    <source>
        <dbReference type="SAM" id="SignalP"/>
    </source>
</evidence>
<accession>B8BBU3</accession>
<dbReference type="Gramene" id="BGIOSGA028875-TA">
    <property type="protein sequence ID" value="BGIOSGA028875-PA"/>
    <property type="gene ID" value="BGIOSGA028875"/>
</dbReference>
<protein>
    <submittedName>
        <fullName evidence="2">OsEPFL1 7C</fullName>
    </submittedName>
</protein>
<evidence type="ECO:0000313" key="2">
    <source>
        <dbReference type="EMBL" id="BAV31384.1"/>
    </source>
</evidence>
<reference evidence="3" key="3">
    <citation type="submission" date="2008-12" db="EMBL/GenBank/DDBJ databases">
        <authorList>
            <person name="Wang J."/>
            <person name="Li R."/>
            <person name="Fan W."/>
            <person name="Huang Q."/>
            <person name="Zhang J."/>
            <person name="Zhou Y."/>
            <person name="Hu Y."/>
            <person name="Zi S."/>
            <person name="Li J."/>
            <person name="Ni P."/>
            <person name="Zheng H."/>
            <person name="Zhang Y."/>
            <person name="Zhao M."/>
            <person name="Hao Q."/>
            <person name="McDermott J."/>
            <person name="Samudrala R."/>
            <person name="Kristiansen K."/>
            <person name="Wong G.K.-S."/>
        </authorList>
    </citation>
    <scope>NUCLEOTIDE SEQUENCE</scope>
</reference>
<feature type="signal peptide" evidence="1">
    <location>
        <begin position="1"/>
        <end position="33"/>
    </location>
</feature>
<sequence length="196" mass="20083">MRTAATPPLAAAAAAVAAVFLSALLLASASASASRLPPPRRLLPLVGGEVAVAVVAGEEEKVRLGSSPPSCYSKCYGCSPCVAVQVPTLSAPSVPAAAAAAARRRAARGDVHQLQAARVEVPVPRPPVRPLTLRRARPVARRGVAWRVHGGARARALAVNYGVCGRVACPAAHGAALLLMLVVVESLSSRRAERDC</sequence>
<dbReference type="OrthoDB" id="1922142at2759"/>
<dbReference type="Pfam" id="PF17181">
    <property type="entry name" value="EPF"/>
    <property type="match status" value="1"/>
</dbReference>
<proteinExistence type="predicted"/>